<dbReference type="Gene3D" id="3.90.190.10">
    <property type="entry name" value="Protein tyrosine phosphatase superfamily"/>
    <property type="match status" value="1"/>
</dbReference>
<dbReference type="InterPro" id="IPR029021">
    <property type="entry name" value="Prot-tyrosine_phosphatase-like"/>
</dbReference>
<reference evidence="3" key="1">
    <citation type="submission" date="2021-02" db="EMBL/GenBank/DDBJ databases">
        <title>Psilocybe cubensis genome.</title>
        <authorList>
            <person name="Mckernan K.J."/>
            <person name="Crawford S."/>
            <person name="Trippe A."/>
            <person name="Kane L.T."/>
            <person name="Mclaughlin S."/>
        </authorList>
    </citation>
    <scope>NUCLEOTIDE SEQUENCE [LARGE SCALE GENOMIC DNA]</scope>
    <source>
        <strain evidence="3">MGC-MH-2018</strain>
    </source>
</reference>
<organism evidence="3">
    <name type="scientific">Psilocybe cubensis</name>
    <name type="common">Psychedelic mushroom</name>
    <name type="synonym">Stropharia cubensis</name>
    <dbReference type="NCBI Taxonomy" id="181762"/>
    <lineage>
        <taxon>Eukaryota</taxon>
        <taxon>Fungi</taxon>
        <taxon>Dikarya</taxon>
        <taxon>Basidiomycota</taxon>
        <taxon>Agaricomycotina</taxon>
        <taxon>Agaricomycetes</taxon>
        <taxon>Agaricomycetidae</taxon>
        <taxon>Agaricales</taxon>
        <taxon>Agaricineae</taxon>
        <taxon>Strophariaceae</taxon>
        <taxon>Psilocybe</taxon>
    </lineage>
</organism>
<sequence>MLEEASAASDVAALAALASQHPQSQYNRAKYGEHGSPVPYAPLSLHLPEQFRQLRIRQRLTSQAHPWSPALPTTPDHFFPHPTLPDHPPPAAPNPALKNSVSHPINISTIVPPDLIALVASHALLSPPDRPTILDLPPLFSLSHLSTFPESTSTLLVGNFYLSSCPGKKGLFRSPSLPSCAQTSTVRLDGPVKGRNGVCRDLDTDMRRMRALGVRCIVCCLDDAELEFLGVPWQEYEHAAKRIGLDVLRLPIPEGLPPLSPASLDVHLVDLIHRYTLQGFPILAHCRGGVGRAGLIACCWMIRLGLCGSTIPPQSEHGLGNSSQQVLSFVETAINIVRERRSLKAIETYEQVKFLVDYVEFLWYGVPTPQEIYTPV</sequence>
<dbReference type="PROSITE" id="PS50056">
    <property type="entry name" value="TYR_PHOSPHATASE_2"/>
    <property type="match status" value="1"/>
</dbReference>
<dbReference type="SUPFAM" id="SSF52799">
    <property type="entry name" value="(Phosphotyrosine protein) phosphatases II"/>
    <property type="match status" value="1"/>
</dbReference>
<evidence type="ECO:0000259" key="2">
    <source>
        <dbReference type="PROSITE" id="PS50056"/>
    </source>
</evidence>
<name>A0A8H7Y7E4_PSICU</name>
<accession>A0A8H7Y7E4</accession>
<protein>
    <recommendedName>
        <fullName evidence="2">Tyrosine specific protein phosphatases domain-containing protein</fullName>
    </recommendedName>
</protein>
<evidence type="ECO:0000313" key="3">
    <source>
        <dbReference type="EMBL" id="KAG5172711.1"/>
    </source>
</evidence>
<gene>
    <name evidence="3" type="ORF">JR316_002214</name>
</gene>
<dbReference type="Pfam" id="PF22784">
    <property type="entry name" value="PTP-SAK"/>
    <property type="match status" value="1"/>
</dbReference>
<dbReference type="InterPro" id="IPR050561">
    <property type="entry name" value="PTP"/>
</dbReference>
<keyword evidence="1" id="KW-0378">Hydrolase</keyword>
<dbReference type="OrthoDB" id="266663at2759"/>
<dbReference type="InterPro" id="IPR057023">
    <property type="entry name" value="PTP-SAK"/>
</dbReference>
<dbReference type="GO" id="GO:0016791">
    <property type="term" value="F:phosphatase activity"/>
    <property type="evidence" value="ECO:0007669"/>
    <property type="project" value="UniProtKB-ARBA"/>
</dbReference>
<dbReference type="InterPro" id="IPR000387">
    <property type="entry name" value="Tyr_Pase_dom"/>
</dbReference>
<comment type="caution">
    <text evidence="3">The sequence shown here is derived from an EMBL/GenBank/DDBJ whole genome shotgun (WGS) entry which is preliminary data.</text>
</comment>
<feature type="domain" description="Tyrosine specific protein phosphatases" evidence="2">
    <location>
        <begin position="266"/>
        <end position="341"/>
    </location>
</feature>
<dbReference type="PANTHER" id="PTHR23339">
    <property type="entry name" value="TYROSINE SPECIFIC PROTEIN PHOSPHATASE AND DUAL SPECIFICITY PROTEIN PHOSPHATASE"/>
    <property type="match status" value="1"/>
</dbReference>
<evidence type="ECO:0000256" key="1">
    <source>
        <dbReference type="ARBA" id="ARBA00022801"/>
    </source>
</evidence>
<proteinExistence type="predicted"/>
<dbReference type="AlphaFoldDB" id="A0A8H7Y7E4"/>
<dbReference type="EMBL" id="JAFIQS010000002">
    <property type="protein sequence ID" value="KAG5172711.1"/>
    <property type="molecule type" value="Genomic_DNA"/>
</dbReference>